<sequence>MSQGSAFQELNNPPVSSIPASVEEFLQQLAVPTLLRLDGADQGRCRFVVTLLHGNEPSGLKAIHQLLLEGFRPQVTMFVAIVSVSSALAEPLFTHRFLPPLEDMNRLFTSPVAGEQGQLAQALLALIRDHQPEAVIDIHNTSGDGPAFAVCAAEHDCFYDLAPLFTHRLIITDIRLGALMEVMDLGCPILTVECGGANQRLSDYVAIEGLRRFLTASNLAEAASLPKEEKLALDIYRHPVRLELQKGASLCYADTPCEGVDITLPTQIDRRNFGIARVDSPLAWLGPKGLDALRLVDARGQNVIDQYFVARQGKLFPRVTLKLFMVTTTPRIALSDCLMYAVKESYHQLEEAPTDDHWPDFFAGVGSLSSG</sequence>
<name>A0AAW8AZX7_9GAMM</name>
<evidence type="ECO:0000313" key="1">
    <source>
        <dbReference type="EMBL" id="MDP1519783.1"/>
    </source>
</evidence>
<dbReference type="RefSeq" id="WP_305169295.1">
    <property type="nucleotide sequence ID" value="NZ_JAUUUU010000001.1"/>
</dbReference>
<organism evidence="1 2">
    <name type="scientific">Porticoccus litoralis</name>
    <dbReference type="NCBI Taxonomy" id="434086"/>
    <lineage>
        <taxon>Bacteria</taxon>
        <taxon>Pseudomonadati</taxon>
        <taxon>Pseudomonadota</taxon>
        <taxon>Gammaproteobacteria</taxon>
        <taxon>Cellvibrionales</taxon>
        <taxon>Porticoccaceae</taxon>
        <taxon>Porticoccus</taxon>
    </lineage>
</organism>
<reference evidence="1" key="1">
    <citation type="journal article" date="2010" name="Int. J. Syst. Evol. Microbiol.">
        <title>Porticoccus litoralis gen. nov., sp. nov., a gammaproteobacterium isolated from the Yellow Sea.</title>
        <authorList>
            <person name="Oh H.M."/>
            <person name="Kim H."/>
            <person name="Kim K.M."/>
            <person name="Min G.S."/>
            <person name="Cho J.C."/>
        </authorList>
    </citation>
    <scope>NUCLEOTIDE SEQUENCE</scope>
    <source>
        <strain evidence="1">DSM 25064</strain>
    </source>
</reference>
<dbReference type="EMBL" id="JAUUUU010000001">
    <property type="protein sequence ID" value="MDP1519783.1"/>
    <property type="molecule type" value="Genomic_DNA"/>
</dbReference>
<gene>
    <name evidence="1" type="ORF">Q8A57_02235</name>
</gene>
<proteinExistence type="predicted"/>
<dbReference type="Gene3D" id="3.40.630.10">
    <property type="entry name" value="Zn peptidases"/>
    <property type="match status" value="1"/>
</dbReference>
<dbReference type="SUPFAM" id="SSF53187">
    <property type="entry name" value="Zn-dependent exopeptidases"/>
    <property type="match status" value="1"/>
</dbReference>
<evidence type="ECO:0000313" key="2">
    <source>
        <dbReference type="Proteomes" id="UP001178354"/>
    </source>
</evidence>
<reference evidence="1" key="2">
    <citation type="submission" date="2023-08" db="EMBL/GenBank/DDBJ databases">
        <authorList>
            <person name="Luo J."/>
        </authorList>
    </citation>
    <scope>NUCLEOTIDE SEQUENCE</scope>
    <source>
        <strain evidence="1">DSM 25064</strain>
    </source>
</reference>
<accession>A0AAW8AZX7</accession>
<dbReference type="Proteomes" id="UP001178354">
    <property type="component" value="Unassembled WGS sequence"/>
</dbReference>
<protein>
    <submittedName>
        <fullName evidence="1">Succinylglutamate desuccinylase</fullName>
    </submittedName>
</protein>
<dbReference type="AlphaFoldDB" id="A0AAW8AZX7"/>
<comment type="caution">
    <text evidence="1">The sequence shown here is derived from an EMBL/GenBank/DDBJ whole genome shotgun (WGS) entry which is preliminary data.</text>
</comment>
<keyword evidence="2" id="KW-1185">Reference proteome</keyword>